<protein>
    <submittedName>
        <fullName evidence="2">Uncharacterized protein</fullName>
    </submittedName>
</protein>
<evidence type="ECO:0000256" key="1">
    <source>
        <dbReference type="SAM" id="Phobius"/>
    </source>
</evidence>
<evidence type="ECO:0000313" key="2">
    <source>
        <dbReference type="EMBL" id="SPC76645.1"/>
    </source>
</evidence>
<proteinExistence type="predicted"/>
<dbReference type="EMBL" id="OIVN01000226">
    <property type="protein sequence ID" value="SPC76645.1"/>
    <property type="molecule type" value="Genomic_DNA"/>
</dbReference>
<sequence>MVSPCSATQSPDPLFARLCCRGSWPCPSWPLAPFASRVPLVPCLSVGFVAPAWWLLIVCIGPHGASIGGWRCGLVCGVIGLWSLVDFLFLGCGLVLAFWGVV</sequence>
<keyword evidence="1" id="KW-1133">Transmembrane helix</keyword>
<feature type="transmembrane region" description="Helical" evidence="1">
    <location>
        <begin position="39"/>
        <end position="60"/>
    </location>
</feature>
<feature type="transmembrane region" description="Helical" evidence="1">
    <location>
        <begin position="72"/>
        <end position="99"/>
    </location>
</feature>
<accession>A0A2N9EPB4</accession>
<dbReference type="EMBL" id="OIVN01006124">
    <property type="protein sequence ID" value="SPD25594.1"/>
    <property type="molecule type" value="Genomic_DNA"/>
</dbReference>
<name>A0A2N9EPB4_FAGSY</name>
<keyword evidence="1" id="KW-0472">Membrane</keyword>
<gene>
    <name evidence="2" type="ORF">FSB_LOCUS4527</name>
    <name evidence="3" type="ORF">FSB_LOCUS53476</name>
</gene>
<organism evidence="2">
    <name type="scientific">Fagus sylvatica</name>
    <name type="common">Beechnut</name>
    <dbReference type="NCBI Taxonomy" id="28930"/>
    <lineage>
        <taxon>Eukaryota</taxon>
        <taxon>Viridiplantae</taxon>
        <taxon>Streptophyta</taxon>
        <taxon>Embryophyta</taxon>
        <taxon>Tracheophyta</taxon>
        <taxon>Spermatophyta</taxon>
        <taxon>Magnoliopsida</taxon>
        <taxon>eudicotyledons</taxon>
        <taxon>Gunneridae</taxon>
        <taxon>Pentapetalae</taxon>
        <taxon>rosids</taxon>
        <taxon>fabids</taxon>
        <taxon>Fagales</taxon>
        <taxon>Fagaceae</taxon>
        <taxon>Fagus</taxon>
    </lineage>
</organism>
<keyword evidence="1" id="KW-0812">Transmembrane</keyword>
<evidence type="ECO:0000313" key="3">
    <source>
        <dbReference type="EMBL" id="SPD25594.1"/>
    </source>
</evidence>
<dbReference type="AlphaFoldDB" id="A0A2N9EPB4"/>
<reference evidence="2" key="1">
    <citation type="submission" date="2018-02" db="EMBL/GenBank/DDBJ databases">
        <authorList>
            <person name="Cohen D.B."/>
            <person name="Kent A.D."/>
        </authorList>
    </citation>
    <scope>NUCLEOTIDE SEQUENCE</scope>
</reference>